<dbReference type="PANTHER" id="PTHR10977:SF3">
    <property type="entry name" value="DIPHOSPHOMEVALONATE DECARBOXYLASE"/>
    <property type="match status" value="1"/>
</dbReference>
<dbReference type="Pfam" id="PF22700">
    <property type="entry name" value="MVD-like_N"/>
    <property type="match status" value="1"/>
</dbReference>
<dbReference type="GO" id="GO:0008299">
    <property type="term" value="P:isoprenoid biosynthetic process"/>
    <property type="evidence" value="ECO:0007669"/>
    <property type="project" value="InterPro"/>
</dbReference>
<reference evidence="8 9" key="1">
    <citation type="journal article" date="2014" name="Int. J. Syst. Evol. Microbiol.">
        <title>Complete genome sequence of Corynebacterium casei LMG S-19264T (=DSM 44701T), isolated from a smear-ripened cheese.</title>
        <authorList>
            <consortium name="US DOE Joint Genome Institute (JGI-PGF)"/>
            <person name="Walter F."/>
            <person name="Albersmeier A."/>
            <person name="Kalinowski J."/>
            <person name="Ruckert C."/>
        </authorList>
    </citation>
    <scope>NUCLEOTIDE SEQUENCE [LARGE SCALE GENOMIC DNA]</scope>
    <source>
        <strain evidence="8 9">CGMCC 1.12925</strain>
    </source>
</reference>
<proteinExistence type="predicted"/>
<dbReference type="InterPro" id="IPR005935">
    <property type="entry name" value="Mev_decarb"/>
</dbReference>
<organism evidence="8 9">
    <name type="scientific">Psychroflexus salis</name>
    <dbReference type="NCBI Taxonomy" id="1526574"/>
    <lineage>
        <taxon>Bacteria</taxon>
        <taxon>Pseudomonadati</taxon>
        <taxon>Bacteroidota</taxon>
        <taxon>Flavobacteriia</taxon>
        <taxon>Flavobacteriales</taxon>
        <taxon>Flavobacteriaceae</taxon>
        <taxon>Psychroflexus</taxon>
    </lineage>
</organism>
<dbReference type="InterPro" id="IPR020568">
    <property type="entry name" value="Ribosomal_Su5_D2-typ_SF"/>
</dbReference>
<keyword evidence="3" id="KW-0067">ATP-binding</keyword>
<dbReference type="InterPro" id="IPR041431">
    <property type="entry name" value="Mvd1_C"/>
</dbReference>
<feature type="domain" description="Mvd1 C-terminal" evidence="6">
    <location>
        <begin position="211"/>
        <end position="350"/>
    </location>
</feature>
<dbReference type="Proteomes" id="UP000599688">
    <property type="component" value="Unassembled WGS sequence"/>
</dbReference>
<dbReference type="GO" id="GO:0005524">
    <property type="term" value="F:ATP binding"/>
    <property type="evidence" value="ECO:0007669"/>
    <property type="project" value="UniProtKB-KW"/>
</dbReference>
<comment type="caution">
    <text evidence="8">The sequence shown here is derived from an EMBL/GenBank/DDBJ whole genome shotgun (WGS) entry which is preliminary data.</text>
</comment>
<evidence type="ECO:0000313" key="8">
    <source>
        <dbReference type="EMBL" id="GGE04509.1"/>
    </source>
</evidence>
<dbReference type="GO" id="GO:0016831">
    <property type="term" value="F:carboxy-lyase activity"/>
    <property type="evidence" value="ECO:0007669"/>
    <property type="project" value="InterPro"/>
</dbReference>
<evidence type="ECO:0000256" key="3">
    <source>
        <dbReference type="ARBA" id="ARBA00022840"/>
    </source>
</evidence>
<dbReference type="EMBL" id="BMGL01000002">
    <property type="protein sequence ID" value="GGE04509.1"/>
    <property type="molecule type" value="Genomic_DNA"/>
</dbReference>
<evidence type="ECO:0000259" key="6">
    <source>
        <dbReference type="Pfam" id="PF18376"/>
    </source>
</evidence>
<name>A0A916ZM97_9FLAO</name>
<dbReference type="PIRSF" id="PIRSF015950">
    <property type="entry name" value="Mev_P_decrbx"/>
    <property type="match status" value="1"/>
</dbReference>
<keyword evidence="2" id="KW-0547">Nucleotide-binding</keyword>
<protein>
    <submittedName>
        <fullName evidence="8">Diphosphomevalonate decarboxylase</fullName>
    </submittedName>
</protein>
<dbReference type="PANTHER" id="PTHR10977">
    <property type="entry name" value="DIPHOSPHOMEVALONATE DECARBOXYLASE"/>
    <property type="match status" value="1"/>
</dbReference>
<evidence type="ECO:0000259" key="7">
    <source>
        <dbReference type="Pfam" id="PF22700"/>
    </source>
</evidence>
<accession>A0A916ZM97</accession>
<dbReference type="InterPro" id="IPR036554">
    <property type="entry name" value="GHMP_kinase_C_sf"/>
</dbReference>
<evidence type="ECO:0000256" key="2">
    <source>
        <dbReference type="ARBA" id="ARBA00022741"/>
    </source>
</evidence>
<feature type="domain" description="Diphosphomevalonate decarboxylase-like N-terminal" evidence="7">
    <location>
        <begin position="25"/>
        <end position="186"/>
    </location>
</feature>
<gene>
    <name evidence="8" type="primary">mvaD</name>
    <name evidence="8" type="ORF">GCM10010831_02600</name>
</gene>
<dbReference type="Gene3D" id="3.30.70.890">
    <property type="entry name" value="GHMP kinase, C-terminal domain"/>
    <property type="match status" value="1"/>
</dbReference>
<keyword evidence="5" id="KW-0456">Lyase</keyword>
<dbReference type="RefSeq" id="WP_188404961.1">
    <property type="nucleotide sequence ID" value="NZ_BMGL01000002.1"/>
</dbReference>
<dbReference type="AlphaFoldDB" id="A0A916ZM97"/>
<sequence>MDFEQFKFLKTNQLPQKIELKSTSPSNIALVKYWGKADIQIPKNTSISFTLSNCYTATQLQLVAKTKVEEKTQIKVELDGVSTPSFHPKIEKFLKLIEEYCPYVNHYHFSIQTQNTFPHSSGIASSASGMSALAMCLMQLEKKIDPEVSHDFILKKASFLARLGSGSASRSIQGKLMLWGKHAQVNESSDLYAIALKQDLHPIFKDYQDSILLVDKGQKKVSSTLGHSLMNGHPFAEKRFEQAQHNCSDLLEILKSGNLEAFMTLVESEALTLHAMMMSSRPYFMLMTTNTLAVLNAIWEFRKTTRIPVCFTLDAGANVHLLYPKQHQKNVVHFIDQSLKQYCENQQVIHDEVGKGAEIIE</sequence>
<keyword evidence="1" id="KW-0444">Lipid biosynthesis</keyword>
<dbReference type="InterPro" id="IPR053859">
    <property type="entry name" value="MVD-like_N"/>
</dbReference>
<evidence type="ECO:0000256" key="5">
    <source>
        <dbReference type="ARBA" id="ARBA00023239"/>
    </source>
</evidence>
<dbReference type="Pfam" id="PF18376">
    <property type="entry name" value="MDD_C"/>
    <property type="match status" value="1"/>
</dbReference>
<keyword evidence="9" id="KW-1185">Reference proteome</keyword>
<evidence type="ECO:0000313" key="9">
    <source>
        <dbReference type="Proteomes" id="UP000599688"/>
    </source>
</evidence>
<dbReference type="SUPFAM" id="SSF55060">
    <property type="entry name" value="GHMP Kinase, C-terminal domain"/>
    <property type="match status" value="1"/>
</dbReference>
<evidence type="ECO:0000256" key="1">
    <source>
        <dbReference type="ARBA" id="ARBA00022516"/>
    </source>
</evidence>
<keyword evidence="4" id="KW-0443">Lipid metabolism</keyword>
<evidence type="ECO:0000256" key="4">
    <source>
        <dbReference type="ARBA" id="ARBA00023098"/>
    </source>
</evidence>
<dbReference type="InterPro" id="IPR014721">
    <property type="entry name" value="Ribsml_uS5_D2-typ_fold_subgr"/>
</dbReference>
<dbReference type="Gene3D" id="3.30.230.10">
    <property type="match status" value="1"/>
</dbReference>
<dbReference type="SUPFAM" id="SSF54211">
    <property type="entry name" value="Ribosomal protein S5 domain 2-like"/>
    <property type="match status" value="1"/>
</dbReference>